<dbReference type="PANTHER" id="PTHR39162:SF1">
    <property type="entry name" value="SPORULATION PROTEIN YTFJ"/>
    <property type="match status" value="1"/>
</dbReference>
<evidence type="ECO:0000313" key="2">
    <source>
        <dbReference type="Proteomes" id="UP000192277"/>
    </source>
</evidence>
<dbReference type="RefSeq" id="WP_014217971.1">
    <property type="nucleotide sequence ID" value="NZ_LWBO01000077.1"/>
</dbReference>
<dbReference type="Proteomes" id="UP000192277">
    <property type="component" value="Unassembled WGS sequence"/>
</dbReference>
<organism evidence="1 2">
    <name type="scientific">Niastella koreensis</name>
    <dbReference type="NCBI Taxonomy" id="354356"/>
    <lineage>
        <taxon>Bacteria</taxon>
        <taxon>Pseudomonadati</taxon>
        <taxon>Bacteroidota</taxon>
        <taxon>Chitinophagia</taxon>
        <taxon>Chitinophagales</taxon>
        <taxon>Chitinophagaceae</taxon>
        <taxon>Niastella</taxon>
    </lineage>
</organism>
<evidence type="ECO:0000313" key="1">
    <source>
        <dbReference type="EMBL" id="OQP40145.1"/>
    </source>
</evidence>
<dbReference type="Pfam" id="PF09579">
    <property type="entry name" value="Spore_YtfJ"/>
    <property type="match status" value="1"/>
</dbReference>
<keyword evidence="2" id="KW-1185">Reference proteome</keyword>
<dbReference type="PANTHER" id="PTHR39162">
    <property type="entry name" value="GLL3345 PROTEIN"/>
    <property type="match status" value="1"/>
</dbReference>
<accession>A0ABX3NN77</accession>
<sequence>MSVNLDESVKQLTDFLKSEAKTETVVGQSFQLGEFTCVPVIRFGMGLGYGGGEGKGVQPGKGNGEGTGGGAGGGLGLDPIGFLATRGDQISFIPTHSSKGLSAAFEKLPDVLEKMFDKKKEQKAETPA</sequence>
<protein>
    <submittedName>
        <fullName evidence="1">Sporulation protein</fullName>
    </submittedName>
</protein>
<reference evidence="1 2" key="1">
    <citation type="submission" date="2016-04" db="EMBL/GenBank/DDBJ databases">
        <authorList>
            <person name="Chen L."/>
            <person name="Zhuang W."/>
            <person name="Wang G."/>
        </authorList>
    </citation>
    <scope>NUCLEOTIDE SEQUENCE [LARGE SCALE GENOMIC DNA]</scope>
    <source>
        <strain evidence="2">GR20</strain>
    </source>
</reference>
<gene>
    <name evidence="1" type="ORF">A4D02_14530</name>
</gene>
<comment type="caution">
    <text evidence="1">The sequence shown here is derived from an EMBL/GenBank/DDBJ whole genome shotgun (WGS) entry which is preliminary data.</text>
</comment>
<dbReference type="EMBL" id="LWBO01000077">
    <property type="protein sequence ID" value="OQP40145.1"/>
    <property type="molecule type" value="Genomic_DNA"/>
</dbReference>
<name>A0ABX3NN77_9BACT</name>
<dbReference type="InterPro" id="IPR014229">
    <property type="entry name" value="Spore_YtfJ"/>
</dbReference>
<proteinExistence type="predicted"/>